<dbReference type="EMBL" id="AEYP01050582">
    <property type="status" value="NOT_ANNOTATED_CDS"/>
    <property type="molecule type" value="Genomic_DNA"/>
</dbReference>
<proteinExistence type="predicted"/>
<organism evidence="1">
    <name type="scientific">Mustela putorius furo</name>
    <name type="common">European domestic ferret</name>
    <name type="synonym">Mustela furo</name>
    <dbReference type="NCBI Taxonomy" id="9669"/>
    <lineage>
        <taxon>Eukaryota</taxon>
        <taxon>Metazoa</taxon>
        <taxon>Chordata</taxon>
        <taxon>Craniata</taxon>
        <taxon>Vertebrata</taxon>
        <taxon>Euteleostomi</taxon>
        <taxon>Mammalia</taxon>
        <taxon>Eutheria</taxon>
        <taxon>Laurasiatheria</taxon>
        <taxon>Carnivora</taxon>
        <taxon>Caniformia</taxon>
        <taxon>Musteloidea</taxon>
        <taxon>Mustelidae</taxon>
        <taxon>Mustelinae</taxon>
        <taxon>Mustela</taxon>
    </lineage>
</organism>
<dbReference type="InParanoid" id="M3XWM6"/>
<protein>
    <submittedName>
        <fullName evidence="1">Uncharacterized protein</fullName>
    </submittedName>
</protein>
<reference evidence="1" key="1">
    <citation type="submission" date="2024-06" db="UniProtKB">
        <authorList>
            <consortium name="Ensembl"/>
        </authorList>
    </citation>
    <scope>IDENTIFICATION</scope>
</reference>
<dbReference type="HOGENOM" id="CLU_2704199_0_0_1"/>
<name>M3XWM6_MUSPF</name>
<dbReference type="AlphaFoldDB" id="M3XWM6"/>
<sequence length="73" mass="7830">MTSLGSCIPLRRFGRNVRCYDHPRNRLPVGTGSKASAVNAHMDSSSTRNLFNQPCMSSSTTVPGGSKCLMNVA</sequence>
<dbReference type="Ensembl" id="ENSMPUT00000003543.1">
    <property type="protein sequence ID" value="ENSMPUP00000003476.1"/>
    <property type="gene ID" value="ENSMPUG00000003506.1"/>
</dbReference>
<evidence type="ECO:0000313" key="1">
    <source>
        <dbReference type="Ensembl" id="ENSMPUP00000003476.1"/>
    </source>
</evidence>
<accession>M3XWM6</accession>